<protein>
    <submittedName>
        <fullName evidence="1">Uncharacterized protein</fullName>
    </submittedName>
</protein>
<evidence type="ECO:0000313" key="2">
    <source>
        <dbReference type="Proteomes" id="UP000186955"/>
    </source>
</evidence>
<gene>
    <name evidence="1" type="ORF">PENSUB_1652</name>
</gene>
<evidence type="ECO:0000313" key="1">
    <source>
        <dbReference type="EMBL" id="OKP12712.1"/>
    </source>
</evidence>
<comment type="caution">
    <text evidence="1">The sequence shown here is derived from an EMBL/GenBank/DDBJ whole genome shotgun (WGS) entry which is preliminary data.</text>
</comment>
<dbReference type="Proteomes" id="UP000186955">
    <property type="component" value="Unassembled WGS sequence"/>
</dbReference>
<keyword evidence="2" id="KW-1185">Reference proteome</keyword>
<organism evidence="1 2">
    <name type="scientific">Penicillium subrubescens</name>
    <dbReference type="NCBI Taxonomy" id="1316194"/>
    <lineage>
        <taxon>Eukaryota</taxon>
        <taxon>Fungi</taxon>
        <taxon>Dikarya</taxon>
        <taxon>Ascomycota</taxon>
        <taxon>Pezizomycotina</taxon>
        <taxon>Eurotiomycetes</taxon>
        <taxon>Eurotiomycetidae</taxon>
        <taxon>Eurotiales</taxon>
        <taxon>Aspergillaceae</taxon>
        <taxon>Penicillium</taxon>
    </lineage>
</organism>
<dbReference type="EMBL" id="MNBE01000182">
    <property type="protein sequence ID" value="OKP12712.1"/>
    <property type="molecule type" value="Genomic_DNA"/>
</dbReference>
<sequence>MRESESDLKEAMKAKSFLINDRIGACSLLDIAFGWPRGIQILLEAGADAHDYAIRFVEDTESKITYDSVKILLQAGCKFSFVDIEQCNQVPNGDSHEDLGFWLRETVAFVLIWIGESRKVCQEIIRFFTFDALSLTHVCCVDEWNRHFCCSRLQTRNRREVEEILDEEKLGVGNLEKLVAEVNEKFDELGFPIIVFLQGHWYSRIVEFLSERDPYDEEHHVELGKIGVKLEAEEWVLPDRVALLIRPNVEEIVDA</sequence>
<dbReference type="AlphaFoldDB" id="A0A1Q5UJT0"/>
<accession>A0A1Q5UJT0</accession>
<reference evidence="1 2" key="1">
    <citation type="submission" date="2016-10" db="EMBL/GenBank/DDBJ databases">
        <title>Genome sequence of the ascomycete fungus Penicillium subrubescens.</title>
        <authorList>
            <person name="De Vries R.P."/>
            <person name="Peng M."/>
            <person name="Dilokpimol A."/>
            <person name="Hilden K."/>
            <person name="Makela M.R."/>
            <person name="Grigoriev I."/>
            <person name="Riley R."/>
            <person name="Granchi Z."/>
        </authorList>
    </citation>
    <scope>NUCLEOTIDE SEQUENCE [LARGE SCALE GENOMIC DNA]</scope>
    <source>
        <strain evidence="1 2">CBS 132785</strain>
    </source>
</reference>
<proteinExistence type="predicted"/>
<name>A0A1Q5UJT0_9EURO</name>